<accession>A0A816QRH9</accession>
<sequence length="304" mass="34627">MAFICRNIDQASKLKIFPGVMLSEPVESYIKELADIHSIHSDSFAIVLLSFVAVTLEFSFVLRANSVNNKIPTNLFNIVVARSSFGKSDLTRILRDMLNTVVFNRPTKFRSKNQINLGSEGCSTGDIVSNMIIRVKSGACFDPAIGRFIFWPLDGPVIPDKLIQRQIDNKMYPSLSQFAIILSFIENSIFSFDEDAINEMIEWGNTCKQKSNVVRVKISSIEYFTLGFEERNTNESLSARLGKVVQHVYRIATFLQTIEIGFQLLKDYINQYQSFPENGSIDHDFVENISQIFKENYVSLYQVH</sequence>
<name>A0A816QRH9_9BILA</name>
<evidence type="ECO:0000313" key="2">
    <source>
        <dbReference type="Proteomes" id="UP000663824"/>
    </source>
</evidence>
<gene>
    <name evidence="1" type="ORF">MBJ925_LOCUS15510</name>
</gene>
<dbReference type="Proteomes" id="UP000663824">
    <property type="component" value="Unassembled WGS sequence"/>
</dbReference>
<reference evidence="1" key="1">
    <citation type="submission" date="2021-02" db="EMBL/GenBank/DDBJ databases">
        <authorList>
            <person name="Nowell W R."/>
        </authorList>
    </citation>
    <scope>NUCLEOTIDE SEQUENCE</scope>
</reference>
<organism evidence="1 2">
    <name type="scientific">Rotaria magnacalcarata</name>
    <dbReference type="NCBI Taxonomy" id="392030"/>
    <lineage>
        <taxon>Eukaryota</taxon>
        <taxon>Metazoa</taxon>
        <taxon>Spiralia</taxon>
        <taxon>Gnathifera</taxon>
        <taxon>Rotifera</taxon>
        <taxon>Eurotatoria</taxon>
        <taxon>Bdelloidea</taxon>
        <taxon>Philodinida</taxon>
        <taxon>Philodinidae</taxon>
        <taxon>Rotaria</taxon>
    </lineage>
</organism>
<dbReference type="EMBL" id="CAJNRE010007307">
    <property type="protein sequence ID" value="CAF2064264.1"/>
    <property type="molecule type" value="Genomic_DNA"/>
</dbReference>
<proteinExistence type="predicted"/>
<comment type="caution">
    <text evidence="1">The sequence shown here is derived from an EMBL/GenBank/DDBJ whole genome shotgun (WGS) entry which is preliminary data.</text>
</comment>
<protein>
    <submittedName>
        <fullName evidence="1">Uncharacterized protein</fullName>
    </submittedName>
</protein>
<evidence type="ECO:0000313" key="1">
    <source>
        <dbReference type="EMBL" id="CAF2064264.1"/>
    </source>
</evidence>
<dbReference type="AlphaFoldDB" id="A0A816QRH9"/>